<dbReference type="Gene3D" id="1.20.1280.50">
    <property type="match status" value="1"/>
</dbReference>
<feature type="compositionally biased region" description="Acidic residues" evidence="1">
    <location>
        <begin position="12"/>
        <end position="21"/>
    </location>
</feature>
<dbReference type="AlphaFoldDB" id="A0A9P4IAL6"/>
<organism evidence="3 4">
    <name type="scientific">Rhizodiscina lignyota</name>
    <dbReference type="NCBI Taxonomy" id="1504668"/>
    <lineage>
        <taxon>Eukaryota</taxon>
        <taxon>Fungi</taxon>
        <taxon>Dikarya</taxon>
        <taxon>Ascomycota</taxon>
        <taxon>Pezizomycotina</taxon>
        <taxon>Dothideomycetes</taxon>
        <taxon>Pleosporomycetidae</taxon>
        <taxon>Aulographales</taxon>
        <taxon>Rhizodiscinaceae</taxon>
        <taxon>Rhizodiscina</taxon>
    </lineage>
</organism>
<dbReference type="InterPro" id="IPR036047">
    <property type="entry name" value="F-box-like_dom_sf"/>
</dbReference>
<name>A0A9P4IAL6_9PEZI</name>
<keyword evidence="4" id="KW-1185">Reference proteome</keyword>
<dbReference type="InterPro" id="IPR001810">
    <property type="entry name" value="F-box_dom"/>
</dbReference>
<protein>
    <recommendedName>
        <fullName evidence="2">F-box domain-containing protein</fullName>
    </recommendedName>
</protein>
<dbReference type="Pfam" id="PF12937">
    <property type="entry name" value="F-box-like"/>
    <property type="match status" value="1"/>
</dbReference>
<gene>
    <name evidence="3" type="ORF">NA57DRAFT_60205</name>
</gene>
<sequence length="340" mass="39617">MRIRRGQHLATEVDDGSDGEEPLVDMTKALSLHSKRTERQRKKLQKKAKKATEAANLLSLPTELLVDIIELLLPSDCLRLASVCRDLNQVVQYHGEAVAKHLIDKRYSSLAKSFPRPVYLSAVDAKYHDALLSKGRQRMLEIHKRPYQHVKSPEPTQICSCLTCILAWNNLCLLVDLAHWQGQLDRHEPLPIIERGTNPEWNLDLVAKNATIVDKSIRSTLWYALILERHLDTTVRTIRRYKRTGKSTVPYDMTAEDADSGTDRWLERKGPDTYEFPWRRDTYYHLEAYVPNRKYSSEQHKWLYQPASQHDRDIEWALSFHERHRSQIPSNIQTTDLVHR</sequence>
<evidence type="ECO:0000313" key="4">
    <source>
        <dbReference type="Proteomes" id="UP000799772"/>
    </source>
</evidence>
<dbReference type="PROSITE" id="PS50181">
    <property type="entry name" value="FBOX"/>
    <property type="match status" value="1"/>
</dbReference>
<feature type="domain" description="F-box" evidence="2">
    <location>
        <begin position="54"/>
        <end position="102"/>
    </location>
</feature>
<dbReference type="Proteomes" id="UP000799772">
    <property type="component" value="Unassembled WGS sequence"/>
</dbReference>
<evidence type="ECO:0000256" key="1">
    <source>
        <dbReference type="SAM" id="MobiDB-lite"/>
    </source>
</evidence>
<dbReference type="CDD" id="cd09917">
    <property type="entry name" value="F-box_SF"/>
    <property type="match status" value="1"/>
</dbReference>
<dbReference type="EMBL" id="ML978133">
    <property type="protein sequence ID" value="KAF2094786.1"/>
    <property type="molecule type" value="Genomic_DNA"/>
</dbReference>
<evidence type="ECO:0000259" key="2">
    <source>
        <dbReference type="PROSITE" id="PS50181"/>
    </source>
</evidence>
<dbReference type="OrthoDB" id="3642468at2759"/>
<evidence type="ECO:0000313" key="3">
    <source>
        <dbReference type="EMBL" id="KAF2094786.1"/>
    </source>
</evidence>
<dbReference type="SUPFAM" id="SSF81383">
    <property type="entry name" value="F-box domain"/>
    <property type="match status" value="1"/>
</dbReference>
<feature type="region of interest" description="Disordered" evidence="1">
    <location>
        <begin position="1"/>
        <end position="21"/>
    </location>
</feature>
<comment type="caution">
    <text evidence="3">The sequence shown here is derived from an EMBL/GenBank/DDBJ whole genome shotgun (WGS) entry which is preliminary data.</text>
</comment>
<proteinExistence type="predicted"/>
<reference evidence="3" key="1">
    <citation type="journal article" date="2020" name="Stud. Mycol.">
        <title>101 Dothideomycetes genomes: a test case for predicting lifestyles and emergence of pathogens.</title>
        <authorList>
            <person name="Haridas S."/>
            <person name="Albert R."/>
            <person name="Binder M."/>
            <person name="Bloem J."/>
            <person name="Labutti K."/>
            <person name="Salamov A."/>
            <person name="Andreopoulos B."/>
            <person name="Baker S."/>
            <person name="Barry K."/>
            <person name="Bills G."/>
            <person name="Bluhm B."/>
            <person name="Cannon C."/>
            <person name="Castanera R."/>
            <person name="Culley D."/>
            <person name="Daum C."/>
            <person name="Ezra D."/>
            <person name="Gonzalez J."/>
            <person name="Henrissat B."/>
            <person name="Kuo A."/>
            <person name="Liang C."/>
            <person name="Lipzen A."/>
            <person name="Lutzoni F."/>
            <person name="Magnuson J."/>
            <person name="Mondo S."/>
            <person name="Nolan M."/>
            <person name="Ohm R."/>
            <person name="Pangilinan J."/>
            <person name="Park H.-J."/>
            <person name="Ramirez L."/>
            <person name="Alfaro M."/>
            <person name="Sun H."/>
            <person name="Tritt A."/>
            <person name="Yoshinaga Y."/>
            <person name="Zwiers L.-H."/>
            <person name="Turgeon B."/>
            <person name="Goodwin S."/>
            <person name="Spatafora J."/>
            <person name="Crous P."/>
            <person name="Grigoriev I."/>
        </authorList>
    </citation>
    <scope>NUCLEOTIDE SEQUENCE</scope>
    <source>
        <strain evidence="3">CBS 133067</strain>
    </source>
</reference>
<accession>A0A9P4IAL6</accession>